<evidence type="ECO:0000256" key="2">
    <source>
        <dbReference type="ARBA" id="ARBA00022729"/>
    </source>
</evidence>
<sequence length="299" mass="31941">MRKTLALLLTALMLLSAGCAQAASLMDMYGREVVLDASATRIVALAPSDCEILCALGAEDLLVGRGAYCDYPESILDVPVVETGENTNLEQIIALQPQVVLMADMAQTAEQVQALEDAGIRVVLSDANDIEGVYTAIRMIGQLTGLEGEAEALVADMQATFDGIVAQSEETGKTVYFEVSPLEYGLWTAGANTFMDELASLCGLTNAFADVEGWAAISEEQVLERDPDYIVTISMYYGEGPTPVEEIMGRPGWEHLKAVENGDVFNADSNEISRPGPRLKDAALALYAFVSGEAEEPAA</sequence>
<evidence type="ECO:0000313" key="6">
    <source>
        <dbReference type="Proteomes" id="UP000886887"/>
    </source>
</evidence>
<keyword evidence="2 3" id="KW-0732">Signal</keyword>
<dbReference type="NCBIfam" id="NF038402">
    <property type="entry name" value="TroA_like"/>
    <property type="match status" value="1"/>
</dbReference>
<dbReference type="EMBL" id="DVFJ01000006">
    <property type="protein sequence ID" value="HIQ70973.1"/>
    <property type="molecule type" value="Genomic_DNA"/>
</dbReference>
<feature type="domain" description="Fe/B12 periplasmic-binding" evidence="4">
    <location>
        <begin position="41"/>
        <end position="297"/>
    </location>
</feature>
<dbReference type="AlphaFoldDB" id="A0A9D0Z8K7"/>
<proteinExistence type="inferred from homology"/>
<dbReference type="Pfam" id="PF01497">
    <property type="entry name" value="Peripla_BP_2"/>
    <property type="match status" value="1"/>
</dbReference>
<dbReference type="InterPro" id="IPR050902">
    <property type="entry name" value="ABC_Transporter_SBP"/>
</dbReference>
<gene>
    <name evidence="5" type="ORF">IAB73_02030</name>
</gene>
<reference evidence="5" key="2">
    <citation type="journal article" date="2021" name="PeerJ">
        <title>Extensive microbial diversity within the chicken gut microbiome revealed by metagenomics and culture.</title>
        <authorList>
            <person name="Gilroy R."/>
            <person name="Ravi A."/>
            <person name="Getino M."/>
            <person name="Pursley I."/>
            <person name="Horton D.L."/>
            <person name="Alikhan N.F."/>
            <person name="Baker D."/>
            <person name="Gharbi K."/>
            <person name="Hall N."/>
            <person name="Watson M."/>
            <person name="Adriaenssens E.M."/>
            <person name="Foster-Nyarko E."/>
            <person name="Jarju S."/>
            <person name="Secka A."/>
            <person name="Antonio M."/>
            <person name="Oren A."/>
            <person name="Chaudhuri R.R."/>
            <person name="La Ragione R."/>
            <person name="Hildebrand F."/>
            <person name="Pallen M.J."/>
        </authorList>
    </citation>
    <scope>NUCLEOTIDE SEQUENCE</scope>
    <source>
        <strain evidence="5">ChiSxjej2B14-6234</strain>
    </source>
</reference>
<dbReference type="PROSITE" id="PS50983">
    <property type="entry name" value="FE_B12_PBP"/>
    <property type="match status" value="1"/>
</dbReference>
<organism evidence="5 6">
    <name type="scientific">Candidatus Onthenecus intestinigallinarum</name>
    <dbReference type="NCBI Taxonomy" id="2840875"/>
    <lineage>
        <taxon>Bacteria</taxon>
        <taxon>Bacillati</taxon>
        <taxon>Bacillota</taxon>
        <taxon>Clostridia</taxon>
        <taxon>Eubacteriales</taxon>
        <taxon>Candidatus Onthenecus</taxon>
    </lineage>
</organism>
<accession>A0A9D0Z8K7</accession>
<protein>
    <submittedName>
        <fullName evidence="5">ABC transporter substrate-binding protein</fullName>
    </submittedName>
</protein>
<dbReference type="GO" id="GO:0071281">
    <property type="term" value="P:cellular response to iron ion"/>
    <property type="evidence" value="ECO:0007669"/>
    <property type="project" value="TreeGrafter"/>
</dbReference>
<evidence type="ECO:0000313" key="5">
    <source>
        <dbReference type="EMBL" id="HIQ70973.1"/>
    </source>
</evidence>
<dbReference type="CDD" id="cd01143">
    <property type="entry name" value="YvrC"/>
    <property type="match status" value="1"/>
</dbReference>
<comment type="caution">
    <text evidence="5">The sequence shown here is derived from an EMBL/GenBank/DDBJ whole genome shotgun (WGS) entry which is preliminary data.</text>
</comment>
<evidence type="ECO:0000256" key="1">
    <source>
        <dbReference type="ARBA" id="ARBA00008814"/>
    </source>
</evidence>
<reference evidence="5" key="1">
    <citation type="submission" date="2020-10" db="EMBL/GenBank/DDBJ databases">
        <authorList>
            <person name="Gilroy R."/>
        </authorList>
    </citation>
    <scope>NUCLEOTIDE SEQUENCE</scope>
    <source>
        <strain evidence="5">ChiSxjej2B14-6234</strain>
    </source>
</reference>
<dbReference type="InterPro" id="IPR002491">
    <property type="entry name" value="ABC_transptr_periplasmic_BD"/>
</dbReference>
<dbReference type="Proteomes" id="UP000886887">
    <property type="component" value="Unassembled WGS sequence"/>
</dbReference>
<feature type="signal peptide" evidence="3">
    <location>
        <begin position="1"/>
        <end position="22"/>
    </location>
</feature>
<dbReference type="Gene3D" id="3.40.50.1980">
    <property type="entry name" value="Nitrogenase molybdenum iron protein domain"/>
    <property type="match status" value="2"/>
</dbReference>
<dbReference type="PROSITE" id="PS51257">
    <property type="entry name" value="PROKAR_LIPOPROTEIN"/>
    <property type="match status" value="1"/>
</dbReference>
<dbReference type="SUPFAM" id="SSF53807">
    <property type="entry name" value="Helical backbone' metal receptor"/>
    <property type="match status" value="1"/>
</dbReference>
<evidence type="ECO:0000256" key="3">
    <source>
        <dbReference type="SAM" id="SignalP"/>
    </source>
</evidence>
<dbReference type="PANTHER" id="PTHR30535">
    <property type="entry name" value="VITAMIN B12-BINDING PROTEIN"/>
    <property type="match status" value="1"/>
</dbReference>
<comment type="similarity">
    <text evidence="1">Belongs to the bacterial solute-binding protein 8 family.</text>
</comment>
<evidence type="ECO:0000259" key="4">
    <source>
        <dbReference type="PROSITE" id="PS50983"/>
    </source>
</evidence>
<feature type="chain" id="PRO_5038513231" evidence="3">
    <location>
        <begin position="23"/>
        <end position="299"/>
    </location>
</feature>
<dbReference type="PANTHER" id="PTHR30535:SF34">
    <property type="entry name" value="MOLYBDATE-BINDING PROTEIN MOLA"/>
    <property type="match status" value="1"/>
</dbReference>
<dbReference type="InterPro" id="IPR054828">
    <property type="entry name" value="Vit_B12_bind_prot"/>
</dbReference>
<name>A0A9D0Z8K7_9FIRM</name>